<accession>A0A1Y0ID12</accession>
<organism evidence="2 3">
    <name type="scientific">Oleiphilus messinensis</name>
    <dbReference type="NCBI Taxonomy" id="141451"/>
    <lineage>
        <taxon>Bacteria</taxon>
        <taxon>Pseudomonadati</taxon>
        <taxon>Pseudomonadota</taxon>
        <taxon>Gammaproteobacteria</taxon>
        <taxon>Oceanospirillales</taxon>
        <taxon>Oleiphilaceae</taxon>
        <taxon>Oleiphilus</taxon>
    </lineage>
</organism>
<dbReference type="GO" id="GO:0032259">
    <property type="term" value="P:methylation"/>
    <property type="evidence" value="ECO:0007669"/>
    <property type="project" value="UniProtKB-KW"/>
</dbReference>
<dbReference type="InterPro" id="IPR041698">
    <property type="entry name" value="Methyltransf_25"/>
</dbReference>
<proteinExistence type="predicted"/>
<protein>
    <submittedName>
        <fullName evidence="2">UbiE/COQ5 methyltransferase</fullName>
    </submittedName>
</protein>
<dbReference type="Proteomes" id="UP000196027">
    <property type="component" value="Chromosome"/>
</dbReference>
<evidence type="ECO:0000259" key="1">
    <source>
        <dbReference type="Pfam" id="PF13649"/>
    </source>
</evidence>
<keyword evidence="2" id="KW-0489">Methyltransferase</keyword>
<keyword evidence="2" id="KW-0808">Transferase</keyword>
<sequence>MLNEARLSKSDVVKTYTGNAKIYDIWAYFTESKARNRALQLAAPFGAEQILEVAVGTGLTFAELAKLNPQGHTIGVDLTPAMLKKAERRLQKLHLDSGSLDKSYQLALGDAEQLEFESHRFDLVVNNYMFDLLPEARFASVLAEFKRVLKPDGRLILTNMAVGRSHCERRYERLYQINPKWMGGCRGVQLERYLERSGFVVQDYEYLSQSCFPSEIIRARPR</sequence>
<dbReference type="SUPFAM" id="SSF53335">
    <property type="entry name" value="S-adenosyl-L-methionine-dependent methyltransferases"/>
    <property type="match status" value="1"/>
</dbReference>
<reference evidence="2 3" key="1">
    <citation type="submission" date="2017-05" db="EMBL/GenBank/DDBJ databases">
        <title>Genomic insights into alkan degradation activity of Oleiphilus messinensis.</title>
        <authorList>
            <person name="Kozyavkin S.A."/>
            <person name="Slesarev A.I."/>
            <person name="Golyshin P.N."/>
            <person name="Korzhenkov A."/>
            <person name="Golyshina O.N."/>
            <person name="Toshchakov S.V."/>
        </authorList>
    </citation>
    <scope>NUCLEOTIDE SEQUENCE [LARGE SCALE GENOMIC DNA]</scope>
    <source>
        <strain evidence="2 3">ME102</strain>
    </source>
</reference>
<gene>
    <name evidence="2" type="ORF">OLMES_4446</name>
</gene>
<evidence type="ECO:0000313" key="2">
    <source>
        <dbReference type="EMBL" id="ARU58442.1"/>
    </source>
</evidence>
<evidence type="ECO:0000313" key="3">
    <source>
        <dbReference type="Proteomes" id="UP000196027"/>
    </source>
</evidence>
<keyword evidence="3" id="KW-1185">Reference proteome</keyword>
<dbReference type="InterPro" id="IPR050508">
    <property type="entry name" value="Methyltransf_Superfamily"/>
</dbReference>
<dbReference type="GO" id="GO:0008168">
    <property type="term" value="F:methyltransferase activity"/>
    <property type="evidence" value="ECO:0007669"/>
    <property type="project" value="UniProtKB-KW"/>
</dbReference>
<dbReference type="InterPro" id="IPR029063">
    <property type="entry name" value="SAM-dependent_MTases_sf"/>
</dbReference>
<name>A0A1Y0ID12_9GAMM</name>
<dbReference type="PANTHER" id="PTHR42912">
    <property type="entry name" value="METHYLTRANSFERASE"/>
    <property type="match status" value="1"/>
</dbReference>
<dbReference type="EMBL" id="CP021425">
    <property type="protein sequence ID" value="ARU58442.1"/>
    <property type="molecule type" value="Genomic_DNA"/>
</dbReference>
<dbReference type="AlphaFoldDB" id="A0A1Y0ID12"/>
<dbReference type="OrthoDB" id="9797252at2"/>
<dbReference type="RefSeq" id="WP_087463219.1">
    <property type="nucleotide sequence ID" value="NZ_CP021425.1"/>
</dbReference>
<dbReference type="Pfam" id="PF13649">
    <property type="entry name" value="Methyltransf_25"/>
    <property type="match status" value="1"/>
</dbReference>
<dbReference type="PANTHER" id="PTHR42912:SF80">
    <property type="entry name" value="METHYLTRANSFERASE DOMAIN-CONTAINING PROTEIN"/>
    <property type="match status" value="1"/>
</dbReference>
<dbReference type="CDD" id="cd02440">
    <property type="entry name" value="AdoMet_MTases"/>
    <property type="match status" value="1"/>
</dbReference>
<feature type="domain" description="Methyltransferase" evidence="1">
    <location>
        <begin position="50"/>
        <end position="153"/>
    </location>
</feature>
<dbReference type="KEGG" id="ome:OLMES_4446"/>
<dbReference type="Gene3D" id="3.40.50.150">
    <property type="entry name" value="Vaccinia Virus protein VP39"/>
    <property type="match status" value="1"/>
</dbReference>